<dbReference type="EC" id="5.6.1.1" evidence="7"/>
<evidence type="ECO:0000256" key="6">
    <source>
        <dbReference type="ARBA" id="ARBA00036378"/>
    </source>
</evidence>
<feature type="domain" description="AAA+ ATPase" evidence="10">
    <location>
        <begin position="344"/>
        <end position="481"/>
    </location>
</feature>
<keyword evidence="3 8" id="KW-0067">ATP-binding</keyword>
<feature type="compositionally biased region" description="Low complexity" evidence="9">
    <location>
        <begin position="238"/>
        <end position="266"/>
    </location>
</feature>
<evidence type="ECO:0000256" key="1">
    <source>
        <dbReference type="ARBA" id="ARBA00022701"/>
    </source>
</evidence>
<dbReference type="GO" id="GO:0016887">
    <property type="term" value="F:ATP hydrolysis activity"/>
    <property type="evidence" value="ECO:0007669"/>
    <property type="project" value="InterPro"/>
</dbReference>
<dbReference type="FunFam" id="3.40.50.300:FF:000093">
    <property type="entry name" value="Fidgetin-like 1"/>
    <property type="match status" value="1"/>
</dbReference>
<dbReference type="AlphaFoldDB" id="A0A0D2WLP0"/>
<dbReference type="InParanoid" id="A0A0D2WLP0"/>
<protein>
    <recommendedName>
        <fullName evidence="7">microtubule-severing ATPase</fullName>
        <ecNumber evidence="7">5.6.1.1</ecNumber>
    </recommendedName>
</protein>
<evidence type="ECO:0000256" key="9">
    <source>
        <dbReference type="SAM" id="MobiDB-lite"/>
    </source>
</evidence>
<dbReference type="PANTHER" id="PTHR23074:SF86">
    <property type="entry name" value="SPASTIN"/>
    <property type="match status" value="1"/>
</dbReference>
<name>A0A0D2WLP0_CAPO3</name>
<evidence type="ECO:0000256" key="3">
    <source>
        <dbReference type="ARBA" id="ARBA00022840"/>
    </source>
</evidence>
<keyword evidence="12" id="KW-1185">Reference proteome</keyword>
<dbReference type="SMART" id="SM00382">
    <property type="entry name" value="AAA"/>
    <property type="match status" value="1"/>
</dbReference>
<dbReference type="InterPro" id="IPR015415">
    <property type="entry name" value="Spast_Vps4_C"/>
</dbReference>
<organism evidence="11 12">
    <name type="scientific">Capsaspora owczarzaki (strain ATCC 30864)</name>
    <dbReference type="NCBI Taxonomy" id="595528"/>
    <lineage>
        <taxon>Eukaryota</taxon>
        <taxon>Filasterea</taxon>
        <taxon>Capsaspora</taxon>
    </lineage>
</organism>
<dbReference type="InterPro" id="IPR027417">
    <property type="entry name" value="P-loop_NTPase"/>
</dbReference>
<feature type="region of interest" description="Disordered" evidence="9">
    <location>
        <begin position="222"/>
        <end position="266"/>
    </location>
</feature>
<dbReference type="STRING" id="595528.A0A0D2WLP0"/>
<evidence type="ECO:0000256" key="4">
    <source>
        <dbReference type="ARBA" id="ARBA00023136"/>
    </source>
</evidence>
<dbReference type="GO" id="GO:0005524">
    <property type="term" value="F:ATP binding"/>
    <property type="evidence" value="ECO:0007669"/>
    <property type="project" value="UniProtKB-KW"/>
</dbReference>
<dbReference type="PhylomeDB" id="A0A0D2WLP0"/>
<keyword evidence="1" id="KW-0493">Microtubule</keyword>
<dbReference type="InterPro" id="IPR003593">
    <property type="entry name" value="AAA+_ATPase"/>
</dbReference>
<keyword evidence="4" id="KW-0472">Membrane</keyword>
<keyword evidence="2 8" id="KW-0547">Nucleotide-binding</keyword>
<evidence type="ECO:0000313" key="12">
    <source>
        <dbReference type="Proteomes" id="UP000008743"/>
    </source>
</evidence>
<dbReference type="InterPro" id="IPR050304">
    <property type="entry name" value="MT-severing_AAA_ATPase"/>
</dbReference>
<dbReference type="InterPro" id="IPR041569">
    <property type="entry name" value="AAA_lid_3"/>
</dbReference>
<dbReference type="Pfam" id="PF09336">
    <property type="entry name" value="Vps4_C"/>
    <property type="match status" value="1"/>
</dbReference>
<dbReference type="GO" id="GO:0008568">
    <property type="term" value="F:microtubule severing ATPase activity"/>
    <property type="evidence" value="ECO:0007669"/>
    <property type="project" value="UniProtKB-EC"/>
</dbReference>
<dbReference type="InterPro" id="IPR003960">
    <property type="entry name" value="ATPase_AAA_CS"/>
</dbReference>
<dbReference type="Proteomes" id="UP000008743">
    <property type="component" value="Unassembled WGS sequence"/>
</dbReference>
<sequence length="586" mass="62234">MTCEWANPAQAQAQAGQEEAGWFDRLGRFFGLTDAPPPPSSSSSASADTTPASSSAPGATGAALGAGQATRGSPLTSSSSSNSLHSRPAAAGASASFSSSFLSSSSSSQQGTAGMASSSAPQQRSRPPQAQSGQSLVRLNYFHKQSFDSIARALALDEAGNRHHALEVYQRGLNELQSGLSIRFDPTSAADCSEAERAEGQHLQQSMEKTRVQVQERVRDLRADQASGVPAQKTASSQPPARQTTPAPRAATLPRQATKPPAATSAAPKAAPAVAAAAAAPAVNKNLVNIDPKMADHILNEIVDNGPPITFDDVVGLDTAKRLLNELVILPSLRPDVFQGLLAPSRGLLLFGPPGNGKTMLAKAVAHEAKAKFFNITASSLSSKYVGDSEKMVRALFAMARELQPSVIFIDEIDSILAERGGGNEHEASRRLKNEFLICFDGVGTQPDERVLVMGATNRPQDLDEAARRRMPKRVYIPLPDQRTRVAMVQSLLKKGRHALSDRDIDQLAKHLEGYSGSDMTALAKDAALGPIRELGNRVLTVSPENIRPLKLGDFQAAMKNVRPSVSGESLRSFENWNLQYGALPS</sequence>
<dbReference type="PANTHER" id="PTHR23074">
    <property type="entry name" value="AAA DOMAIN-CONTAINING"/>
    <property type="match status" value="1"/>
</dbReference>
<comment type="catalytic activity">
    <reaction evidence="6">
        <text>n ATP + n H2O + a microtubule = n ADP + n phosphate + (n+1) alpha/beta tubulin heterodimers.</text>
        <dbReference type="EC" id="5.6.1.1"/>
    </reaction>
</comment>
<dbReference type="EMBL" id="KE346362">
    <property type="protein sequence ID" value="KJE91525.1"/>
    <property type="molecule type" value="Genomic_DNA"/>
</dbReference>
<feature type="compositionally biased region" description="Low complexity" evidence="9">
    <location>
        <begin position="9"/>
        <end position="20"/>
    </location>
</feature>
<dbReference type="CDD" id="cd19509">
    <property type="entry name" value="RecA-like_VPS4-like"/>
    <property type="match status" value="1"/>
</dbReference>
<dbReference type="PROSITE" id="PS00674">
    <property type="entry name" value="AAA"/>
    <property type="match status" value="1"/>
</dbReference>
<keyword evidence="5" id="KW-0413">Isomerase</keyword>
<dbReference type="Gene3D" id="1.10.8.60">
    <property type="match status" value="1"/>
</dbReference>
<dbReference type="Pfam" id="PF00004">
    <property type="entry name" value="AAA"/>
    <property type="match status" value="1"/>
</dbReference>
<evidence type="ECO:0000256" key="7">
    <source>
        <dbReference type="ARBA" id="ARBA00038871"/>
    </source>
</evidence>
<proteinExistence type="inferred from homology"/>
<comment type="similarity">
    <text evidence="8">Belongs to the AAA ATPase family.</text>
</comment>
<dbReference type="OrthoDB" id="10251136at2759"/>
<dbReference type="Gene3D" id="3.40.50.300">
    <property type="entry name" value="P-loop containing nucleotide triphosphate hydrolases"/>
    <property type="match status" value="1"/>
</dbReference>
<evidence type="ECO:0000313" key="11">
    <source>
        <dbReference type="EMBL" id="KJE91525.1"/>
    </source>
</evidence>
<dbReference type="OMA" id="KMATERI"/>
<evidence type="ECO:0000256" key="5">
    <source>
        <dbReference type="ARBA" id="ARBA00023235"/>
    </source>
</evidence>
<feature type="compositionally biased region" description="Low complexity" evidence="9">
    <location>
        <begin position="41"/>
        <end position="87"/>
    </location>
</feature>
<feature type="region of interest" description="Disordered" evidence="9">
    <location>
        <begin position="1"/>
        <end position="87"/>
    </location>
</feature>
<evidence type="ECO:0000259" key="10">
    <source>
        <dbReference type="SMART" id="SM00382"/>
    </source>
</evidence>
<accession>A0A0D2WLP0</accession>
<dbReference type="SUPFAM" id="SSF52540">
    <property type="entry name" value="P-loop containing nucleoside triphosphate hydrolases"/>
    <property type="match status" value="1"/>
</dbReference>
<feature type="region of interest" description="Disordered" evidence="9">
    <location>
        <begin position="101"/>
        <end position="133"/>
    </location>
</feature>
<gene>
    <name evidence="11" type="ORF">CAOG_002653</name>
</gene>
<dbReference type="InterPro" id="IPR003959">
    <property type="entry name" value="ATPase_AAA_core"/>
</dbReference>
<dbReference type="FunFam" id="1.10.8.60:FF:000022">
    <property type="entry name" value="Fidgetin like 1"/>
    <property type="match status" value="1"/>
</dbReference>
<dbReference type="Pfam" id="PF17862">
    <property type="entry name" value="AAA_lid_3"/>
    <property type="match status" value="1"/>
</dbReference>
<reference evidence="12" key="1">
    <citation type="submission" date="2011-02" db="EMBL/GenBank/DDBJ databases">
        <title>The Genome Sequence of Capsaspora owczarzaki ATCC 30864.</title>
        <authorList>
            <person name="Russ C."/>
            <person name="Cuomo C."/>
            <person name="Burger G."/>
            <person name="Gray M.W."/>
            <person name="Holland P.W.H."/>
            <person name="King N."/>
            <person name="Lang F.B.F."/>
            <person name="Roger A.J."/>
            <person name="Ruiz-Trillo I."/>
            <person name="Young S.K."/>
            <person name="Zeng Q."/>
            <person name="Gargeya S."/>
            <person name="Alvarado L."/>
            <person name="Berlin A."/>
            <person name="Chapman S.B."/>
            <person name="Chen Z."/>
            <person name="Freedman E."/>
            <person name="Gellesch M."/>
            <person name="Goldberg J."/>
            <person name="Griggs A."/>
            <person name="Gujja S."/>
            <person name="Heilman E."/>
            <person name="Heiman D."/>
            <person name="Howarth C."/>
            <person name="Mehta T."/>
            <person name="Neiman D."/>
            <person name="Pearson M."/>
            <person name="Roberts A."/>
            <person name="Saif S."/>
            <person name="Shea T."/>
            <person name="Shenoy N."/>
            <person name="Sisk P."/>
            <person name="Stolte C."/>
            <person name="Sykes S."/>
            <person name="White J."/>
            <person name="Yandava C."/>
            <person name="Haas B."/>
            <person name="Nusbaum C."/>
            <person name="Birren B."/>
        </authorList>
    </citation>
    <scope>NUCLEOTIDE SEQUENCE</scope>
    <source>
        <strain evidence="12">ATCC 30864</strain>
    </source>
</reference>
<dbReference type="Gene3D" id="1.20.58.80">
    <property type="entry name" value="Phosphotransferase system, lactose/cellobiose-type IIA subunit"/>
    <property type="match status" value="1"/>
</dbReference>
<evidence type="ECO:0000256" key="2">
    <source>
        <dbReference type="ARBA" id="ARBA00022741"/>
    </source>
</evidence>
<dbReference type="eggNOG" id="KOG0740">
    <property type="taxonomic scope" value="Eukaryota"/>
</dbReference>
<evidence type="ECO:0000256" key="8">
    <source>
        <dbReference type="RuleBase" id="RU003651"/>
    </source>
</evidence>
<dbReference type="GO" id="GO:0005874">
    <property type="term" value="C:microtubule"/>
    <property type="evidence" value="ECO:0007669"/>
    <property type="project" value="UniProtKB-KW"/>
</dbReference>